<gene>
    <name evidence="1" type="ORF">MANES_03G018900v8</name>
</gene>
<dbReference type="PANTHER" id="PTHR37210">
    <property type="entry name" value="EXPRESSED PROTEIN"/>
    <property type="match status" value="1"/>
</dbReference>
<dbReference type="InterPro" id="IPR053350">
    <property type="entry name" value="CV_Inducer"/>
</dbReference>
<name>A0A2C9W5X6_MANES</name>
<reference evidence="2" key="1">
    <citation type="journal article" date="2016" name="Nat. Biotechnol.">
        <title>Sequencing wild and cultivated cassava and related species reveals extensive interspecific hybridization and genetic diversity.</title>
        <authorList>
            <person name="Bredeson J.V."/>
            <person name="Lyons J.B."/>
            <person name="Prochnik S.E."/>
            <person name="Wu G.A."/>
            <person name="Ha C.M."/>
            <person name="Edsinger-Gonzales E."/>
            <person name="Grimwood J."/>
            <person name="Schmutz J."/>
            <person name="Rabbi I.Y."/>
            <person name="Egesi C."/>
            <person name="Nauluvula P."/>
            <person name="Lebot V."/>
            <person name="Ndunguru J."/>
            <person name="Mkamilo G."/>
            <person name="Bart R.S."/>
            <person name="Setter T.L."/>
            <person name="Gleadow R.M."/>
            <person name="Kulakow P."/>
            <person name="Ferguson M.E."/>
            <person name="Rounsley S."/>
            <person name="Rokhsar D.S."/>
        </authorList>
    </citation>
    <scope>NUCLEOTIDE SEQUENCE [LARGE SCALE GENOMIC DNA]</scope>
    <source>
        <strain evidence="2">cv. AM560-2</strain>
    </source>
</reference>
<evidence type="ECO:0000313" key="2">
    <source>
        <dbReference type="Proteomes" id="UP000091857"/>
    </source>
</evidence>
<dbReference type="Proteomes" id="UP000091857">
    <property type="component" value="Chromosome 3"/>
</dbReference>
<keyword evidence="2" id="KW-1185">Reference proteome</keyword>
<evidence type="ECO:0000313" key="1">
    <source>
        <dbReference type="EMBL" id="OAY53727.1"/>
    </source>
</evidence>
<dbReference type="Gramene" id="Manes.03G018900.1.v8.1">
    <property type="protein sequence ID" value="Manes.03G018900.1.v8.1.CDS"/>
    <property type="gene ID" value="Manes.03G018900.v8.1"/>
</dbReference>
<proteinExistence type="predicted"/>
<accession>A0A2C9W5X6</accession>
<sequence length="144" mass="15924">MAIAPSCCLNLRPPTPPSPPPNARATQAAWFKNGSWRSQCVVGMACIIIGVEMDLASQANVATAKDLQYLLVESKENTKGDRWSDRRICPPWHLNSLETIVPENLPRPSARRRWEEVGNVKNVPAPAIKVIVKSRSSSNNCFTM</sequence>
<comment type="caution">
    <text evidence="1">The sequence shown here is derived from an EMBL/GenBank/DDBJ whole genome shotgun (WGS) entry which is preliminary data.</text>
</comment>
<dbReference type="OrthoDB" id="1892100at2759"/>
<dbReference type="STRING" id="3983.A0A2C9W5X6"/>
<dbReference type="PANTHER" id="PTHR37210:SF2">
    <property type="entry name" value="PROTEIN CHLOROPLAST VESICULATION"/>
    <property type="match status" value="1"/>
</dbReference>
<protein>
    <submittedName>
        <fullName evidence="1">Uncharacterized protein</fullName>
    </submittedName>
</protein>
<organism evidence="1 2">
    <name type="scientific">Manihot esculenta</name>
    <name type="common">Cassava</name>
    <name type="synonym">Jatropha manihot</name>
    <dbReference type="NCBI Taxonomy" id="3983"/>
    <lineage>
        <taxon>Eukaryota</taxon>
        <taxon>Viridiplantae</taxon>
        <taxon>Streptophyta</taxon>
        <taxon>Embryophyta</taxon>
        <taxon>Tracheophyta</taxon>
        <taxon>Spermatophyta</taxon>
        <taxon>Magnoliopsida</taxon>
        <taxon>eudicotyledons</taxon>
        <taxon>Gunneridae</taxon>
        <taxon>Pentapetalae</taxon>
        <taxon>rosids</taxon>
        <taxon>fabids</taxon>
        <taxon>Malpighiales</taxon>
        <taxon>Euphorbiaceae</taxon>
        <taxon>Crotonoideae</taxon>
        <taxon>Manihoteae</taxon>
        <taxon>Manihot</taxon>
    </lineage>
</organism>
<dbReference type="OMA" id="KWEDIGF"/>
<dbReference type="AlphaFoldDB" id="A0A2C9W5X6"/>
<dbReference type="EMBL" id="CM004389">
    <property type="protein sequence ID" value="OAY53727.1"/>
    <property type="molecule type" value="Genomic_DNA"/>
</dbReference>